<feature type="region of interest" description="Disordered" evidence="5">
    <location>
        <begin position="205"/>
        <end position="225"/>
    </location>
</feature>
<evidence type="ECO:0000256" key="1">
    <source>
        <dbReference type="ARBA" id="ARBA00023002"/>
    </source>
</evidence>
<dbReference type="AlphaFoldDB" id="A0A1H2LDK7"/>
<dbReference type="PANTHER" id="PTHR42799:SF2">
    <property type="entry name" value="MITOCHONDRIAL PEPTIDE METHIONINE SULFOXIDE REDUCTASE"/>
    <property type="match status" value="1"/>
</dbReference>
<accession>A0A1H2LDK7</accession>
<feature type="region of interest" description="Disordered" evidence="5">
    <location>
        <begin position="1"/>
        <end position="21"/>
    </location>
</feature>
<sequence length="225" mass="24324">MITKDQALPDNPNPVLPSPKPHTVLGTDILAEPEVGQQVIYLAGGCYWGVEEIMWQLPGVVSTAVGFMGGFTANPTYRQTCTGLTGHTETVRVVCEDAALGQVVKTFWEMHDPTSLNRQGNDVGTQYRSAIFVTTAQQQALVEESIAQYSRVLHDAGKGEIVTEVRTALDAGPFYPAEDEHQQYLDKNPFGYRCHAATGMPCPMPGSGPLATPSPTDSPSFINLD</sequence>
<dbReference type="GO" id="GO:0005737">
    <property type="term" value="C:cytoplasm"/>
    <property type="evidence" value="ECO:0007669"/>
    <property type="project" value="TreeGrafter"/>
</dbReference>
<evidence type="ECO:0000256" key="3">
    <source>
        <dbReference type="ARBA" id="ARBA00048782"/>
    </source>
</evidence>
<evidence type="ECO:0000256" key="2">
    <source>
        <dbReference type="ARBA" id="ARBA00047806"/>
    </source>
</evidence>
<feature type="active site" evidence="4">
    <location>
        <position position="46"/>
    </location>
</feature>
<evidence type="ECO:0000313" key="8">
    <source>
        <dbReference type="Proteomes" id="UP000214355"/>
    </source>
</evidence>
<dbReference type="GO" id="GO:0008113">
    <property type="term" value="F:peptide-methionine (S)-S-oxide reductase activity"/>
    <property type="evidence" value="ECO:0007669"/>
    <property type="project" value="UniProtKB-UniRule"/>
</dbReference>
<dbReference type="NCBIfam" id="TIGR00401">
    <property type="entry name" value="msrA"/>
    <property type="match status" value="1"/>
</dbReference>
<dbReference type="HAMAP" id="MF_01401">
    <property type="entry name" value="MsrA"/>
    <property type="match status" value="1"/>
</dbReference>
<dbReference type="GO" id="GO:0034599">
    <property type="term" value="P:cellular response to oxidative stress"/>
    <property type="evidence" value="ECO:0007669"/>
    <property type="project" value="TreeGrafter"/>
</dbReference>
<comment type="catalytic activity">
    <reaction evidence="3 4">
        <text>[thioredoxin]-disulfide + L-methionine + H2O = L-methionine (S)-S-oxide + [thioredoxin]-dithiol</text>
        <dbReference type="Rhea" id="RHEA:19993"/>
        <dbReference type="Rhea" id="RHEA-COMP:10698"/>
        <dbReference type="Rhea" id="RHEA-COMP:10700"/>
        <dbReference type="ChEBI" id="CHEBI:15377"/>
        <dbReference type="ChEBI" id="CHEBI:29950"/>
        <dbReference type="ChEBI" id="CHEBI:50058"/>
        <dbReference type="ChEBI" id="CHEBI:57844"/>
        <dbReference type="ChEBI" id="CHEBI:58772"/>
        <dbReference type="EC" id="1.8.4.11"/>
    </reaction>
</comment>
<gene>
    <name evidence="4" type="primary">msrA</name>
    <name evidence="7" type="ORF">SAMN04489737_0733</name>
</gene>
<dbReference type="Gene3D" id="3.30.1060.10">
    <property type="entry name" value="Peptide methionine sulphoxide reductase MsrA"/>
    <property type="match status" value="1"/>
</dbReference>
<comment type="catalytic activity">
    <reaction evidence="2 4">
        <text>L-methionyl-[protein] + [thioredoxin]-disulfide + H2O = L-methionyl-(S)-S-oxide-[protein] + [thioredoxin]-dithiol</text>
        <dbReference type="Rhea" id="RHEA:14217"/>
        <dbReference type="Rhea" id="RHEA-COMP:10698"/>
        <dbReference type="Rhea" id="RHEA-COMP:10700"/>
        <dbReference type="Rhea" id="RHEA-COMP:12313"/>
        <dbReference type="Rhea" id="RHEA-COMP:12315"/>
        <dbReference type="ChEBI" id="CHEBI:15377"/>
        <dbReference type="ChEBI" id="CHEBI:16044"/>
        <dbReference type="ChEBI" id="CHEBI:29950"/>
        <dbReference type="ChEBI" id="CHEBI:44120"/>
        <dbReference type="ChEBI" id="CHEBI:50058"/>
        <dbReference type="EC" id="1.8.4.11"/>
    </reaction>
</comment>
<dbReference type="OrthoDB" id="4174719at2"/>
<comment type="similarity">
    <text evidence="4">Belongs to the MsrA Met sulfoxide reductase family.</text>
</comment>
<evidence type="ECO:0000259" key="6">
    <source>
        <dbReference type="Pfam" id="PF01625"/>
    </source>
</evidence>
<dbReference type="EMBL" id="LT629804">
    <property type="protein sequence ID" value="SDU79083.1"/>
    <property type="molecule type" value="Genomic_DNA"/>
</dbReference>
<proteinExistence type="inferred from homology"/>
<organism evidence="7 8">
    <name type="scientific">Arcanobacterium phocae</name>
    <dbReference type="NCBI Taxonomy" id="131112"/>
    <lineage>
        <taxon>Bacteria</taxon>
        <taxon>Bacillati</taxon>
        <taxon>Actinomycetota</taxon>
        <taxon>Actinomycetes</taxon>
        <taxon>Actinomycetales</taxon>
        <taxon>Actinomycetaceae</taxon>
        <taxon>Arcanobacterium</taxon>
    </lineage>
</organism>
<dbReference type="EC" id="1.8.4.11" evidence="4"/>
<dbReference type="InterPro" id="IPR002569">
    <property type="entry name" value="Met_Sox_Rdtase_MsrA_dom"/>
</dbReference>
<dbReference type="InterPro" id="IPR050162">
    <property type="entry name" value="MsrA_MetSO_reductase"/>
</dbReference>
<feature type="domain" description="Peptide methionine sulphoxide reductase MsrA" evidence="6">
    <location>
        <begin position="40"/>
        <end position="193"/>
    </location>
</feature>
<evidence type="ECO:0000256" key="5">
    <source>
        <dbReference type="SAM" id="MobiDB-lite"/>
    </source>
</evidence>
<dbReference type="Pfam" id="PF01625">
    <property type="entry name" value="PMSR"/>
    <property type="match status" value="1"/>
</dbReference>
<evidence type="ECO:0000313" key="7">
    <source>
        <dbReference type="EMBL" id="SDU79083.1"/>
    </source>
</evidence>
<dbReference type="Proteomes" id="UP000214355">
    <property type="component" value="Chromosome I"/>
</dbReference>
<comment type="function">
    <text evidence="4">Has an important function as a repair enzyme for proteins that have been inactivated by oxidation. Catalyzes the reversible oxidation-reduction of methionine sulfoxide in proteins to methionine.</text>
</comment>
<dbReference type="SUPFAM" id="SSF55068">
    <property type="entry name" value="Peptide methionine sulfoxide reductase"/>
    <property type="match status" value="1"/>
</dbReference>
<dbReference type="STRING" id="131112.SAMN04489737_0733"/>
<dbReference type="GeneID" id="65344475"/>
<dbReference type="GO" id="GO:0033744">
    <property type="term" value="F:L-methionine:thioredoxin-disulfide S-oxidoreductase activity"/>
    <property type="evidence" value="ECO:0007669"/>
    <property type="project" value="RHEA"/>
</dbReference>
<keyword evidence="1 4" id="KW-0560">Oxidoreductase</keyword>
<reference evidence="8" key="1">
    <citation type="submission" date="2016-10" db="EMBL/GenBank/DDBJ databases">
        <authorList>
            <person name="Varghese N."/>
            <person name="Submissions S."/>
        </authorList>
    </citation>
    <scope>NUCLEOTIDE SEQUENCE [LARGE SCALE GENOMIC DNA]</scope>
    <source>
        <strain evidence="8">DSM 10002</strain>
    </source>
</reference>
<evidence type="ECO:0000256" key="4">
    <source>
        <dbReference type="HAMAP-Rule" id="MF_01401"/>
    </source>
</evidence>
<protein>
    <recommendedName>
        <fullName evidence="4">Peptide methionine sulfoxide reductase MsrA</fullName>
        <shortName evidence="4">Protein-methionine-S-oxide reductase</shortName>
        <ecNumber evidence="4">1.8.4.11</ecNumber>
    </recommendedName>
    <alternativeName>
        <fullName evidence="4">Peptide-methionine (S)-S-oxide reductase</fullName>
        <shortName evidence="4">Peptide Met(O) reductase</shortName>
    </alternativeName>
</protein>
<feature type="compositionally biased region" description="Polar residues" evidence="5">
    <location>
        <begin position="213"/>
        <end position="225"/>
    </location>
</feature>
<dbReference type="InterPro" id="IPR036509">
    <property type="entry name" value="Met_Sox_Rdtase_MsrA_sf"/>
</dbReference>
<name>A0A1H2LDK7_9ACTO</name>
<dbReference type="PANTHER" id="PTHR42799">
    <property type="entry name" value="MITOCHONDRIAL PEPTIDE METHIONINE SULFOXIDE REDUCTASE"/>
    <property type="match status" value="1"/>
</dbReference>
<dbReference type="RefSeq" id="WP_091280025.1">
    <property type="nucleotide sequence ID" value="NZ_JABAPH010000036.1"/>
</dbReference>
<keyword evidence="8" id="KW-1185">Reference proteome</keyword>
<feature type="compositionally biased region" description="Pro residues" evidence="5">
    <location>
        <begin position="11"/>
        <end position="20"/>
    </location>
</feature>